<dbReference type="PANTHER" id="PTHR45631">
    <property type="entry name" value="OS07G0107800 PROTEIN-RELATED"/>
    <property type="match status" value="1"/>
</dbReference>
<dbReference type="PANTHER" id="PTHR45631:SF202">
    <property type="entry name" value="SENESCENCE-INDUCED RECEPTOR-LIKE SERINE_THREONINE-PROTEIN KINASE"/>
    <property type="match status" value="1"/>
</dbReference>
<dbReference type="GO" id="GO:0004674">
    <property type="term" value="F:protein serine/threonine kinase activity"/>
    <property type="evidence" value="ECO:0007669"/>
    <property type="project" value="UniProtKB-KW"/>
</dbReference>
<evidence type="ECO:0000256" key="12">
    <source>
        <dbReference type="ARBA" id="ARBA00022989"/>
    </source>
</evidence>
<dbReference type="Proteomes" id="UP000479710">
    <property type="component" value="Unassembled WGS sequence"/>
</dbReference>
<keyword evidence="10" id="KW-0418">Kinase</keyword>
<evidence type="ECO:0000259" key="18">
    <source>
        <dbReference type="PROSITE" id="PS50011"/>
    </source>
</evidence>
<dbReference type="Gene3D" id="1.10.510.10">
    <property type="entry name" value="Transferase(Phosphotransferase) domain 1"/>
    <property type="match status" value="1"/>
</dbReference>
<keyword evidence="13 16" id="KW-0472">Membrane</keyword>
<dbReference type="GO" id="GO:0016020">
    <property type="term" value="C:membrane"/>
    <property type="evidence" value="ECO:0007669"/>
    <property type="project" value="UniProtKB-SubCell"/>
</dbReference>
<dbReference type="Pfam" id="PF07714">
    <property type="entry name" value="PK_Tyr_Ser-Thr"/>
    <property type="match status" value="1"/>
</dbReference>
<evidence type="ECO:0000256" key="8">
    <source>
        <dbReference type="ARBA" id="ARBA00022737"/>
    </source>
</evidence>
<gene>
    <name evidence="19" type="ORF">E2562_031493</name>
</gene>
<feature type="signal peptide" evidence="17">
    <location>
        <begin position="1"/>
        <end position="18"/>
    </location>
</feature>
<dbReference type="FunFam" id="1.10.510.10:FF:001023">
    <property type="entry name" value="Os07g0541700 protein"/>
    <property type="match status" value="1"/>
</dbReference>
<keyword evidence="6 16" id="KW-0812">Transmembrane</keyword>
<dbReference type="FunFam" id="3.30.200.20:FF:000039">
    <property type="entry name" value="receptor-like protein kinase FERONIA"/>
    <property type="match status" value="1"/>
</dbReference>
<dbReference type="PROSITE" id="PS00108">
    <property type="entry name" value="PROTEIN_KINASE_ST"/>
    <property type="match status" value="1"/>
</dbReference>
<dbReference type="EMBL" id="SPHZ02000003">
    <property type="protein sequence ID" value="KAF0927289.1"/>
    <property type="molecule type" value="Genomic_DNA"/>
</dbReference>
<dbReference type="GO" id="GO:0005524">
    <property type="term" value="F:ATP binding"/>
    <property type="evidence" value="ECO:0007669"/>
    <property type="project" value="UniProtKB-KW"/>
</dbReference>
<keyword evidence="9" id="KW-0547">Nucleotide-binding</keyword>
<keyword evidence="12 16" id="KW-1133">Transmembrane helix</keyword>
<dbReference type="FunFam" id="3.80.10.10:FF:000129">
    <property type="entry name" value="Leucine-rich repeat receptor-like kinase"/>
    <property type="match status" value="1"/>
</dbReference>
<dbReference type="Pfam" id="PF13855">
    <property type="entry name" value="LRR_8"/>
    <property type="match status" value="1"/>
</dbReference>
<evidence type="ECO:0000256" key="17">
    <source>
        <dbReference type="SAM" id="SignalP"/>
    </source>
</evidence>
<dbReference type="InterPro" id="IPR001611">
    <property type="entry name" value="Leu-rich_rpt"/>
</dbReference>
<evidence type="ECO:0000256" key="11">
    <source>
        <dbReference type="ARBA" id="ARBA00022840"/>
    </source>
</evidence>
<evidence type="ECO:0000313" key="19">
    <source>
        <dbReference type="EMBL" id="KAF0927289.1"/>
    </source>
</evidence>
<keyword evidence="11" id="KW-0067">ATP-binding</keyword>
<dbReference type="SMART" id="SM00220">
    <property type="entry name" value="S_TKc"/>
    <property type="match status" value="1"/>
</dbReference>
<dbReference type="OrthoDB" id="2017114at2759"/>
<evidence type="ECO:0000256" key="4">
    <source>
        <dbReference type="ARBA" id="ARBA00022614"/>
    </source>
</evidence>
<dbReference type="InterPro" id="IPR024788">
    <property type="entry name" value="Malectin-like_Carb-bd_dom"/>
</dbReference>
<dbReference type="PROSITE" id="PS50011">
    <property type="entry name" value="PROTEIN_KINASE_DOM"/>
    <property type="match status" value="1"/>
</dbReference>
<evidence type="ECO:0000256" key="7">
    <source>
        <dbReference type="ARBA" id="ARBA00022729"/>
    </source>
</evidence>
<keyword evidence="5" id="KW-0808">Transferase</keyword>
<comment type="catalytic activity">
    <reaction evidence="14">
        <text>L-threonyl-[protein] + ATP = O-phospho-L-threonyl-[protein] + ADP + H(+)</text>
        <dbReference type="Rhea" id="RHEA:46608"/>
        <dbReference type="Rhea" id="RHEA-COMP:11060"/>
        <dbReference type="Rhea" id="RHEA-COMP:11605"/>
        <dbReference type="ChEBI" id="CHEBI:15378"/>
        <dbReference type="ChEBI" id="CHEBI:30013"/>
        <dbReference type="ChEBI" id="CHEBI:30616"/>
        <dbReference type="ChEBI" id="CHEBI:61977"/>
        <dbReference type="ChEBI" id="CHEBI:456216"/>
        <dbReference type="EC" id="2.7.11.1"/>
    </reaction>
</comment>
<dbReference type="Gene3D" id="3.80.10.10">
    <property type="entry name" value="Ribonuclease Inhibitor"/>
    <property type="match status" value="1"/>
</dbReference>
<comment type="subcellular location">
    <subcellularLocation>
        <location evidence="1">Membrane</location>
        <topology evidence="1">Single-pass membrane protein</topology>
    </subcellularLocation>
</comment>
<dbReference type="InterPro" id="IPR008271">
    <property type="entry name" value="Ser/Thr_kinase_AS"/>
</dbReference>
<evidence type="ECO:0000256" key="1">
    <source>
        <dbReference type="ARBA" id="ARBA00004167"/>
    </source>
</evidence>
<evidence type="ECO:0000256" key="6">
    <source>
        <dbReference type="ARBA" id="ARBA00022692"/>
    </source>
</evidence>
<dbReference type="InterPro" id="IPR001245">
    <property type="entry name" value="Ser-Thr/Tyr_kinase_cat_dom"/>
</dbReference>
<proteinExistence type="predicted"/>
<dbReference type="SUPFAM" id="SSF56112">
    <property type="entry name" value="Protein kinase-like (PK-like)"/>
    <property type="match status" value="1"/>
</dbReference>
<comment type="caution">
    <text evidence="19">The sequence shown here is derived from an EMBL/GenBank/DDBJ whole genome shotgun (WGS) entry which is preliminary data.</text>
</comment>
<keyword evidence="20" id="KW-1185">Reference proteome</keyword>
<dbReference type="AlphaFoldDB" id="A0A6G1ERQ4"/>
<reference evidence="19 20" key="1">
    <citation type="submission" date="2019-11" db="EMBL/GenBank/DDBJ databases">
        <title>Whole genome sequence of Oryza granulata.</title>
        <authorList>
            <person name="Li W."/>
        </authorList>
    </citation>
    <scope>NUCLEOTIDE SEQUENCE [LARGE SCALE GENOMIC DNA]</scope>
    <source>
        <strain evidence="20">cv. Menghai</strain>
        <tissue evidence="19">Leaf</tissue>
    </source>
</reference>
<keyword evidence="8" id="KW-0677">Repeat</keyword>
<dbReference type="SUPFAM" id="SSF52058">
    <property type="entry name" value="L domain-like"/>
    <property type="match status" value="1"/>
</dbReference>
<evidence type="ECO:0000256" key="5">
    <source>
        <dbReference type="ARBA" id="ARBA00022679"/>
    </source>
</evidence>
<protein>
    <recommendedName>
        <fullName evidence="2">non-specific serine/threonine protein kinase</fullName>
        <ecNumber evidence="2">2.7.11.1</ecNumber>
    </recommendedName>
</protein>
<feature type="non-terminal residue" evidence="19">
    <location>
        <position position="824"/>
    </location>
</feature>
<comment type="catalytic activity">
    <reaction evidence="15">
        <text>L-seryl-[protein] + ATP = O-phospho-L-seryl-[protein] + ADP + H(+)</text>
        <dbReference type="Rhea" id="RHEA:17989"/>
        <dbReference type="Rhea" id="RHEA-COMP:9863"/>
        <dbReference type="Rhea" id="RHEA-COMP:11604"/>
        <dbReference type="ChEBI" id="CHEBI:15378"/>
        <dbReference type="ChEBI" id="CHEBI:29999"/>
        <dbReference type="ChEBI" id="CHEBI:30616"/>
        <dbReference type="ChEBI" id="CHEBI:83421"/>
        <dbReference type="ChEBI" id="CHEBI:456216"/>
        <dbReference type="EC" id="2.7.11.1"/>
    </reaction>
</comment>
<feature type="transmembrane region" description="Helical" evidence="16">
    <location>
        <begin position="531"/>
        <end position="553"/>
    </location>
</feature>
<dbReference type="InterPro" id="IPR011009">
    <property type="entry name" value="Kinase-like_dom_sf"/>
</dbReference>
<evidence type="ECO:0000256" key="3">
    <source>
        <dbReference type="ARBA" id="ARBA00022527"/>
    </source>
</evidence>
<evidence type="ECO:0000256" key="2">
    <source>
        <dbReference type="ARBA" id="ARBA00012513"/>
    </source>
</evidence>
<keyword evidence="3" id="KW-0723">Serine/threonine-protein kinase</keyword>
<sequence length="824" mass="90545">MPARWWLLLLGLAAAATAGVVRGQGGGADTTGFISIDCGLPEKSSYVDDATKLKFTSDDAFTDAGTNHNVSAEYATPSTTTDRSLYNVRSFPAGARNCYSLPSVVPGSKYLVRAKFMYGNYDGLNKPPVFDIHLGVNFWQTVTVSSADWLGVAEVIAVVPDDSVQVCLVNIGAGTPFISGLDLRPLANSLYQQANATQGLVLLDRRNFGPSGNTTAVRYPDDRYDRVWSPWSNPPAEWSDISTTEKVQNTIAALSDVPSVVMQTAVTTRNTSKAIEVSWDTKPNHEYPDPGMFFFFYFSELELLTGNAVREFYITVNGVIWTKKPYSPLYLNTDSIYNGAPHRGYSRYNFSIYAAGNSTLPPIVSAVEVFSVISTANVGTDAQDVSAITAIKAKYQVKKSWTGDPCAPKTLAWDGLICSYGISTPPRITNVNMSYCGLSGDISSYFANLKEIKYLDLSNNNLTGSIPIVLSQLQFLTVLDLTGNQLNGSIPSCLLKRSQDGSLTLRYGNNPNLCSNSSSCQLPQKKSNSMLAVYVAVPIVVIAALAVLLLFFIRKNKTKGTVKPQILGSGVQSHIENGSEQSLLELRNNRRFTYKDLAVITNNFQRVLGKGGFGPVYDGFLKDGTHVAVKVRDESSDQGYSEFLTEAQTLTKIHHKNLVSLIGYCKDRNYLALVYEHMSEGTLEDKLRGKDCNARSLTWRQRLRIVLESAQGIEYLHKACSPRFVHRDVKSSNILLNAKLEAKVADFGLTKAFKCDKDTHVSTFRVVGTRGYLAPEYITALQVTEKIDVYSFGVVLLEVITGKPHILKCPEPISIIQWAQQRLA</sequence>
<organism evidence="19 20">
    <name type="scientific">Oryza meyeriana var. granulata</name>
    <dbReference type="NCBI Taxonomy" id="110450"/>
    <lineage>
        <taxon>Eukaryota</taxon>
        <taxon>Viridiplantae</taxon>
        <taxon>Streptophyta</taxon>
        <taxon>Embryophyta</taxon>
        <taxon>Tracheophyta</taxon>
        <taxon>Spermatophyta</taxon>
        <taxon>Magnoliopsida</taxon>
        <taxon>Liliopsida</taxon>
        <taxon>Poales</taxon>
        <taxon>Poaceae</taxon>
        <taxon>BOP clade</taxon>
        <taxon>Oryzoideae</taxon>
        <taxon>Oryzeae</taxon>
        <taxon>Oryzinae</taxon>
        <taxon>Oryza</taxon>
        <taxon>Oryza meyeriana</taxon>
    </lineage>
</organism>
<dbReference type="InterPro" id="IPR032675">
    <property type="entry name" value="LRR_dom_sf"/>
</dbReference>
<name>A0A6G1ERQ4_9ORYZ</name>
<dbReference type="Pfam" id="PF12819">
    <property type="entry name" value="Malectin_like"/>
    <property type="match status" value="1"/>
</dbReference>
<evidence type="ECO:0000256" key="16">
    <source>
        <dbReference type="SAM" id="Phobius"/>
    </source>
</evidence>
<evidence type="ECO:0000256" key="14">
    <source>
        <dbReference type="ARBA" id="ARBA00047899"/>
    </source>
</evidence>
<dbReference type="Gene3D" id="3.30.200.20">
    <property type="entry name" value="Phosphorylase Kinase, domain 1"/>
    <property type="match status" value="1"/>
</dbReference>
<dbReference type="InterPro" id="IPR000719">
    <property type="entry name" value="Prot_kinase_dom"/>
</dbReference>
<evidence type="ECO:0000256" key="10">
    <source>
        <dbReference type="ARBA" id="ARBA00022777"/>
    </source>
</evidence>
<feature type="chain" id="PRO_5026045469" description="non-specific serine/threonine protein kinase" evidence="17">
    <location>
        <begin position="19"/>
        <end position="824"/>
    </location>
</feature>
<evidence type="ECO:0000256" key="9">
    <source>
        <dbReference type="ARBA" id="ARBA00022741"/>
    </source>
</evidence>
<keyword evidence="7 17" id="KW-0732">Signal</keyword>
<accession>A0A6G1ERQ4</accession>
<evidence type="ECO:0000256" key="15">
    <source>
        <dbReference type="ARBA" id="ARBA00048679"/>
    </source>
</evidence>
<evidence type="ECO:0000313" key="20">
    <source>
        <dbReference type="Proteomes" id="UP000479710"/>
    </source>
</evidence>
<dbReference type="EC" id="2.7.11.1" evidence="2"/>
<keyword evidence="4" id="KW-0433">Leucine-rich repeat</keyword>
<feature type="domain" description="Protein kinase" evidence="18">
    <location>
        <begin position="602"/>
        <end position="824"/>
    </location>
</feature>
<evidence type="ECO:0000256" key="13">
    <source>
        <dbReference type="ARBA" id="ARBA00023136"/>
    </source>
</evidence>